<dbReference type="AlphaFoldDB" id="A0ABD2XAB7"/>
<dbReference type="SMART" id="SM00364">
    <property type="entry name" value="LRR_BAC"/>
    <property type="match status" value="5"/>
</dbReference>
<accession>A0ABD2XAB7</accession>
<dbReference type="InterPro" id="IPR050216">
    <property type="entry name" value="LRR_domain-containing"/>
</dbReference>
<evidence type="ECO:0000313" key="4">
    <source>
        <dbReference type="Proteomes" id="UP001627154"/>
    </source>
</evidence>
<keyword evidence="2" id="KW-0677">Repeat</keyword>
<dbReference type="SMART" id="SM00369">
    <property type="entry name" value="LRR_TYP"/>
    <property type="match status" value="6"/>
</dbReference>
<evidence type="ECO:0000256" key="1">
    <source>
        <dbReference type="ARBA" id="ARBA00022614"/>
    </source>
</evidence>
<dbReference type="Proteomes" id="UP001627154">
    <property type="component" value="Unassembled WGS sequence"/>
</dbReference>
<sequence length="610" mass="69840">MEQDFYLPSNEIVESIKRERLSIYDVDPKNITLNKDQNYASLLIKDDLAMDISDSASSDSDNTSNSSEQSIELPSKIIKLADDLTELELYNVNCMQLPECTLKRLPIDLKKLYVHHTSIALLPTKISHMLHLRVLDLSYNKLEDIPDSFESLTNLKSLNLKYNQLKDLPKSLRKLQRLKELDISGNKFTQMPHCVQYGMGTLITLNVSHNKGMNVHISPYSRYIEKFYANSNGKCFSFPDWMLKNKYFALKEINLDDTQFDVYNFEGQGNNLSIDNVSMRNSNLSSAVLNMIVENMTKIKVLKIGNNRSSCSIVNIFNSIPIATLKNPANLADLDVSATSLPMIPKEIIKLENLVKVDFSFNCISWIPDEFCELQKLEYLSISGNKMILLPKNIGNLKMLKVLKSSNNDIRQLPESFKTLTNLEIVDFYENNFEEFPAALYCLPHLKGLDFEQNCFSTNELMVGEDLYMNFRNAYISAAKQSDSSIGDRKIGFKNSPYDYSDDESDNSKDSMDDYYFQEHHHSENIMYLKTSESDESWDTKTDSADEFEPAIAMKEVNYNVLSRKQQWIIGEGFCPADLHVKTIKSQVSCMRKYGSIPAHNIEEGQFDDD</sequence>
<dbReference type="InterPro" id="IPR003591">
    <property type="entry name" value="Leu-rich_rpt_typical-subtyp"/>
</dbReference>
<keyword evidence="4" id="KW-1185">Reference proteome</keyword>
<dbReference type="PANTHER" id="PTHR48051">
    <property type="match status" value="1"/>
</dbReference>
<dbReference type="InterPro" id="IPR032675">
    <property type="entry name" value="LRR_dom_sf"/>
</dbReference>
<dbReference type="PRINTS" id="PR00019">
    <property type="entry name" value="LEURICHRPT"/>
</dbReference>
<dbReference type="SUPFAM" id="SSF52047">
    <property type="entry name" value="RNI-like"/>
    <property type="match status" value="1"/>
</dbReference>
<evidence type="ECO:0000256" key="2">
    <source>
        <dbReference type="ARBA" id="ARBA00022737"/>
    </source>
</evidence>
<evidence type="ECO:0000313" key="3">
    <source>
        <dbReference type="EMBL" id="KAL3402076.1"/>
    </source>
</evidence>
<dbReference type="Gene3D" id="3.80.10.10">
    <property type="entry name" value="Ribonuclease Inhibitor"/>
    <property type="match status" value="2"/>
</dbReference>
<dbReference type="Pfam" id="PF13855">
    <property type="entry name" value="LRR_8"/>
    <property type="match status" value="2"/>
</dbReference>
<organism evidence="3 4">
    <name type="scientific">Trichogramma kaykai</name>
    <dbReference type="NCBI Taxonomy" id="54128"/>
    <lineage>
        <taxon>Eukaryota</taxon>
        <taxon>Metazoa</taxon>
        <taxon>Ecdysozoa</taxon>
        <taxon>Arthropoda</taxon>
        <taxon>Hexapoda</taxon>
        <taxon>Insecta</taxon>
        <taxon>Pterygota</taxon>
        <taxon>Neoptera</taxon>
        <taxon>Endopterygota</taxon>
        <taxon>Hymenoptera</taxon>
        <taxon>Apocrita</taxon>
        <taxon>Proctotrupomorpha</taxon>
        <taxon>Chalcidoidea</taxon>
        <taxon>Trichogrammatidae</taxon>
        <taxon>Trichogramma</taxon>
    </lineage>
</organism>
<keyword evidence="1" id="KW-0433">Leucine-rich repeat</keyword>
<dbReference type="EMBL" id="JBJJXI010000040">
    <property type="protein sequence ID" value="KAL3402076.1"/>
    <property type="molecule type" value="Genomic_DNA"/>
</dbReference>
<reference evidence="3 4" key="1">
    <citation type="journal article" date="2024" name="bioRxiv">
        <title>A reference genome for Trichogramma kaykai: A tiny desert-dwelling parasitoid wasp with competing sex-ratio distorters.</title>
        <authorList>
            <person name="Culotta J."/>
            <person name="Lindsey A.R."/>
        </authorList>
    </citation>
    <scope>NUCLEOTIDE SEQUENCE [LARGE SCALE GENOMIC DNA]</scope>
    <source>
        <strain evidence="3 4">KSX58</strain>
    </source>
</reference>
<dbReference type="PANTHER" id="PTHR48051:SF1">
    <property type="entry name" value="RAS SUPPRESSOR PROTEIN 1"/>
    <property type="match status" value="1"/>
</dbReference>
<name>A0ABD2XAB7_9HYME</name>
<gene>
    <name evidence="3" type="ORF">TKK_004905</name>
</gene>
<protein>
    <submittedName>
        <fullName evidence="3">Uncharacterized protein</fullName>
    </submittedName>
</protein>
<comment type="caution">
    <text evidence="3">The sequence shown here is derived from an EMBL/GenBank/DDBJ whole genome shotgun (WGS) entry which is preliminary data.</text>
</comment>
<dbReference type="InterPro" id="IPR001611">
    <property type="entry name" value="Leu-rich_rpt"/>
</dbReference>
<dbReference type="SUPFAM" id="SSF52058">
    <property type="entry name" value="L domain-like"/>
    <property type="match status" value="1"/>
</dbReference>
<dbReference type="PROSITE" id="PS51450">
    <property type="entry name" value="LRR"/>
    <property type="match status" value="2"/>
</dbReference>
<proteinExistence type="predicted"/>